<evidence type="ECO:0000313" key="4">
    <source>
        <dbReference type="Proteomes" id="UP000822688"/>
    </source>
</evidence>
<feature type="transmembrane region" description="Helical" evidence="2">
    <location>
        <begin position="35"/>
        <end position="57"/>
    </location>
</feature>
<keyword evidence="2" id="KW-1133">Transmembrane helix</keyword>
<keyword evidence="4" id="KW-1185">Reference proteome</keyword>
<sequence>MVLIIAFLNDGTIMTISKDRVKPSPVPDSWKLKEIFSIGVVLGTYLALMTVLFFWLMHKTSFFPDHFGVRDIGWSNSQMTAAVYLQVSIISQALIFVTRSRSWSFMERPGMLLLFAFVAAQLVATIIAVYAVWGFANIRGIGWGWAGVIWLYSIVTYFPLDIIKFIVRYIQSGNAWDNLIERKTAFTRKKDFGKEAREAQWAHAQRTLHGLHPTDTNQSPLPGGTSNRDLGEMAEQAKRRAEIARLREMNTLKGHVESVVRMKNLDVNMIQQSYTV</sequence>
<evidence type="ECO:0000313" key="3">
    <source>
        <dbReference type="EMBL" id="KAG0554564.1"/>
    </source>
</evidence>
<proteinExistence type="predicted"/>
<dbReference type="EMBL" id="CM026433">
    <property type="protein sequence ID" value="KAG0554564.1"/>
    <property type="molecule type" value="Genomic_DNA"/>
</dbReference>
<feature type="transmembrane region" description="Helical" evidence="2">
    <location>
        <begin position="110"/>
        <end position="136"/>
    </location>
</feature>
<keyword evidence="2" id="KW-0472">Membrane</keyword>
<dbReference type="InterPro" id="IPR023298">
    <property type="entry name" value="ATPase_P-typ_TM_dom_sf"/>
</dbReference>
<feature type="transmembrane region" description="Helical" evidence="2">
    <location>
        <begin position="77"/>
        <end position="98"/>
    </location>
</feature>
<comment type="caution">
    <text evidence="3">The sequence shown here is derived from an EMBL/GenBank/DDBJ whole genome shotgun (WGS) entry which is preliminary data.</text>
</comment>
<protein>
    <recommendedName>
        <fullName evidence="5">Plasma membrane H+-ATPase</fullName>
    </recommendedName>
</protein>
<feature type="compositionally biased region" description="Polar residues" evidence="1">
    <location>
        <begin position="214"/>
        <end position="228"/>
    </location>
</feature>
<feature type="transmembrane region" description="Helical" evidence="2">
    <location>
        <begin position="142"/>
        <end position="160"/>
    </location>
</feature>
<dbReference type="PANTHER" id="PTHR42861">
    <property type="entry name" value="CALCIUM-TRANSPORTING ATPASE"/>
    <property type="match status" value="1"/>
</dbReference>
<keyword evidence="2" id="KW-0812">Transmembrane</keyword>
<evidence type="ECO:0000256" key="2">
    <source>
        <dbReference type="SAM" id="Phobius"/>
    </source>
</evidence>
<feature type="region of interest" description="Disordered" evidence="1">
    <location>
        <begin position="210"/>
        <end position="229"/>
    </location>
</feature>
<dbReference type="Proteomes" id="UP000822688">
    <property type="component" value="Chromosome 12"/>
</dbReference>
<evidence type="ECO:0008006" key="5">
    <source>
        <dbReference type="Google" id="ProtNLM"/>
    </source>
</evidence>
<dbReference type="Gene3D" id="6.10.140.890">
    <property type="match status" value="1"/>
</dbReference>
<dbReference type="AlphaFoldDB" id="A0A8T0G895"/>
<dbReference type="SUPFAM" id="SSF81665">
    <property type="entry name" value="Calcium ATPase, transmembrane domain M"/>
    <property type="match status" value="1"/>
</dbReference>
<organism evidence="3 4">
    <name type="scientific">Ceratodon purpureus</name>
    <name type="common">Fire moss</name>
    <name type="synonym">Dicranum purpureum</name>
    <dbReference type="NCBI Taxonomy" id="3225"/>
    <lineage>
        <taxon>Eukaryota</taxon>
        <taxon>Viridiplantae</taxon>
        <taxon>Streptophyta</taxon>
        <taxon>Embryophyta</taxon>
        <taxon>Bryophyta</taxon>
        <taxon>Bryophytina</taxon>
        <taxon>Bryopsida</taxon>
        <taxon>Dicranidae</taxon>
        <taxon>Pseudoditrichales</taxon>
        <taxon>Ditrichaceae</taxon>
        <taxon>Ceratodon</taxon>
    </lineage>
</organism>
<dbReference type="Gene3D" id="1.20.1110.10">
    <property type="entry name" value="Calcium-transporting ATPase, transmembrane domain"/>
    <property type="match status" value="1"/>
</dbReference>
<reference evidence="3" key="1">
    <citation type="submission" date="2020-06" db="EMBL/GenBank/DDBJ databases">
        <title>WGS assembly of Ceratodon purpureus strain R40.</title>
        <authorList>
            <person name="Carey S.B."/>
            <person name="Jenkins J."/>
            <person name="Shu S."/>
            <person name="Lovell J.T."/>
            <person name="Sreedasyam A."/>
            <person name="Maumus F."/>
            <person name="Tiley G.P."/>
            <person name="Fernandez-Pozo N."/>
            <person name="Barry K."/>
            <person name="Chen C."/>
            <person name="Wang M."/>
            <person name="Lipzen A."/>
            <person name="Daum C."/>
            <person name="Saski C.A."/>
            <person name="Payton A.C."/>
            <person name="Mcbreen J.C."/>
            <person name="Conrad R.E."/>
            <person name="Kollar L.M."/>
            <person name="Olsson S."/>
            <person name="Huttunen S."/>
            <person name="Landis J.B."/>
            <person name="Wickett N.J."/>
            <person name="Johnson M.G."/>
            <person name="Rensing S.A."/>
            <person name="Grimwood J."/>
            <person name="Schmutz J."/>
            <person name="Mcdaniel S.F."/>
        </authorList>
    </citation>
    <scope>NUCLEOTIDE SEQUENCE</scope>
    <source>
        <strain evidence="3">R40</strain>
    </source>
</reference>
<evidence type="ECO:0000256" key="1">
    <source>
        <dbReference type="SAM" id="MobiDB-lite"/>
    </source>
</evidence>
<name>A0A8T0G895_CERPU</name>
<gene>
    <name evidence="3" type="ORF">KC19_12G100600</name>
</gene>
<accession>A0A8T0G895</accession>